<keyword evidence="4 7" id="KW-1133">Transmembrane helix</keyword>
<dbReference type="InterPro" id="IPR011701">
    <property type="entry name" value="MFS"/>
</dbReference>
<feature type="transmembrane region" description="Helical" evidence="7">
    <location>
        <begin position="82"/>
        <end position="104"/>
    </location>
</feature>
<feature type="transmembrane region" description="Helical" evidence="7">
    <location>
        <begin position="116"/>
        <end position="137"/>
    </location>
</feature>
<feature type="transmembrane region" description="Helical" evidence="7">
    <location>
        <begin position="56"/>
        <end position="76"/>
    </location>
</feature>
<comment type="subcellular location">
    <subcellularLocation>
        <location evidence="1">Membrane</location>
        <topology evidence="1">Multi-pass membrane protein</topology>
    </subcellularLocation>
</comment>
<feature type="transmembrane region" description="Helical" evidence="7">
    <location>
        <begin position="354"/>
        <end position="377"/>
    </location>
</feature>
<feature type="compositionally biased region" description="Acidic residues" evidence="6">
    <location>
        <begin position="465"/>
        <end position="474"/>
    </location>
</feature>
<comment type="caution">
    <text evidence="9">The sequence shown here is derived from an EMBL/GenBank/DDBJ whole genome shotgun (WGS) entry which is preliminary data.</text>
</comment>
<protein>
    <recommendedName>
        <fullName evidence="8">Major facilitator superfamily (MFS) profile domain-containing protein</fullName>
    </recommendedName>
</protein>
<feature type="transmembrane region" description="Helical" evidence="7">
    <location>
        <begin position="143"/>
        <end position="167"/>
    </location>
</feature>
<proteinExistence type="predicted"/>
<organism evidence="9 10">
    <name type="scientific">Saitozyma podzolica</name>
    <dbReference type="NCBI Taxonomy" id="1890683"/>
    <lineage>
        <taxon>Eukaryota</taxon>
        <taxon>Fungi</taxon>
        <taxon>Dikarya</taxon>
        <taxon>Basidiomycota</taxon>
        <taxon>Agaricomycotina</taxon>
        <taxon>Tremellomycetes</taxon>
        <taxon>Tremellales</taxon>
        <taxon>Trimorphomycetaceae</taxon>
        <taxon>Saitozyma</taxon>
    </lineage>
</organism>
<evidence type="ECO:0000256" key="7">
    <source>
        <dbReference type="SAM" id="Phobius"/>
    </source>
</evidence>
<accession>A0A427YJK3</accession>
<keyword evidence="3 7" id="KW-0812">Transmembrane</keyword>
<feature type="transmembrane region" description="Helical" evidence="7">
    <location>
        <begin position="210"/>
        <end position="231"/>
    </location>
</feature>
<dbReference type="InterPro" id="IPR005829">
    <property type="entry name" value="Sugar_transporter_CS"/>
</dbReference>
<keyword evidence="5 7" id="KW-0472">Membrane</keyword>
<dbReference type="PROSITE" id="PS50850">
    <property type="entry name" value="MFS"/>
    <property type="match status" value="1"/>
</dbReference>
<dbReference type="PANTHER" id="PTHR42718">
    <property type="entry name" value="MAJOR FACILITATOR SUPERFAMILY MULTIDRUG TRANSPORTER MFSC"/>
    <property type="match status" value="1"/>
</dbReference>
<feature type="transmembrane region" description="Helical" evidence="7">
    <location>
        <begin position="179"/>
        <end position="198"/>
    </location>
</feature>
<dbReference type="OrthoDB" id="2130629at2759"/>
<dbReference type="InterPro" id="IPR036259">
    <property type="entry name" value="MFS_trans_sf"/>
</dbReference>
<reference evidence="9 10" key="1">
    <citation type="submission" date="2018-11" db="EMBL/GenBank/DDBJ databases">
        <title>Genome sequence of Saitozyma podzolica DSM 27192.</title>
        <authorList>
            <person name="Aliyu H."/>
            <person name="Gorte O."/>
            <person name="Ochsenreither K."/>
        </authorList>
    </citation>
    <scope>NUCLEOTIDE SEQUENCE [LARGE SCALE GENOMIC DNA]</scope>
    <source>
        <strain evidence="9 10">DSM 27192</strain>
    </source>
</reference>
<dbReference type="GO" id="GO:0016020">
    <property type="term" value="C:membrane"/>
    <property type="evidence" value="ECO:0007669"/>
    <property type="project" value="UniProtKB-SubCell"/>
</dbReference>
<dbReference type="Pfam" id="PF07690">
    <property type="entry name" value="MFS_1"/>
    <property type="match status" value="1"/>
</dbReference>
<evidence type="ECO:0000256" key="2">
    <source>
        <dbReference type="ARBA" id="ARBA00022448"/>
    </source>
</evidence>
<evidence type="ECO:0000313" key="9">
    <source>
        <dbReference type="EMBL" id="RSH91274.1"/>
    </source>
</evidence>
<feature type="transmembrane region" description="Helical" evidence="7">
    <location>
        <begin position="252"/>
        <end position="275"/>
    </location>
</feature>
<dbReference type="PANTHER" id="PTHR42718:SF9">
    <property type="entry name" value="MAJOR FACILITATOR SUPERFAMILY MULTIDRUG TRANSPORTER MFSC"/>
    <property type="match status" value="1"/>
</dbReference>
<feature type="transmembrane region" description="Helical" evidence="7">
    <location>
        <begin position="287"/>
        <end position="309"/>
    </location>
</feature>
<name>A0A427YJK3_9TREE</name>
<dbReference type="Gene3D" id="1.20.1250.20">
    <property type="entry name" value="MFS general substrate transporter like domains"/>
    <property type="match status" value="2"/>
</dbReference>
<evidence type="ECO:0000256" key="3">
    <source>
        <dbReference type="ARBA" id="ARBA00022692"/>
    </source>
</evidence>
<keyword evidence="10" id="KW-1185">Reference proteome</keyword>
<dbReference type="STRING" id="1890683.A0A427YJK3"/>
<gene>
    <name evidence="9" type="ORF">EHS25_009573</name>
</gene>
<evidence type="ECO:0000256" key="1">
    <source>
        <dbReference type="ARBA" id="ARBA00004141"/>
    </source>
</evidence>
<evidence type="ECO:0000256" key="5">
    <source>
        <dbReference type="ARBA" id="ARBA00023136"/>
    </source>
</evidence>
<feature type="domain" description="Major facilitator superfamily (MFS) profile" evidence="8">
    <location>
        <begin position="1"/>
        <end position="455"/>
    </location>
</feature>
<evidence type="ECO:0000256" key="4">
    <source>
        <dbReference type="ARBA" id="ARBA00022989"/>
    </source>
</evidence>
<keyword evidence="2" id="KW-0813">Transport</keyword>
<dbReference type="Proteomes" id="UP000279259">
    <property type="component" value="Unassembled WGS sequence"/>
</dbReference>
<dbReference type="GO" id="GO:0022857">
    <property type="term" value="F:transmembrane transporter activity"/>
    <property type="evidence" value="ECO:0007669"/>
    <property type="project" value="InterPro"/>
</dbReference>
<dbReference type="SUPFAM" id="SSF103473">
    <property type="entry name" value="MFS general substrate transporter"/>
    <property type="match status" value="2"/>
</dbReference>
<dbReference type="PROSITE" id="PS00216">
    <property type="entry name" value="SUGAR_TRANSPORT_1"/>
    <property type="match status" value="1"/>
</dbReference>
<dbReference type="InterPro" id="IPR020846">
    <property type="entry name" value="MFS_dom"/>
</dbReference>
<evidence type="ECO:0000259" key="8">
    <source>
        <dbReference type="PROSITE" id="PS50850"/>
    </source>
</evidence>
<dbReference type="EMBL" id="RSCD01000008">
    <property type="protein sequence ID" value="RSH91274.1"/>
    <property type="molecule type" value="Genomic_DNA"/>
</dbReference>
<evidence type="ECO:0000313" key="10">
    <source>
        <dbReference type="Proteomes" id="UP000279259"/>
    </source>
</evidence>
<feature type="transmembrane region" description="Helical" evidence="7">
    <location>
        <begin position="321"/>
        <end position="342"/>
    </location>
</feature>
<evidence type="ECO:0000256" key="6">
    <source>
        <dbReference type="SAM" id="MobiDB-lite"/>
    </source>
</evidence>
<feature type="region of interest" description="Disordered" evidence="6">
    <location>
        <begin position="460"/>
        <end position="491"/>
    </location>
</feature>
<feature type="transmembrane region" description="Helical" evidence="7">
    <location>
        <begin position="431"/>
        <end position="451"/>
    </location>
</feature>
<feature type="compositionally biased region" description="Basic and acidic residues" evidence="6">
    <location>
        <begin position="481"/>
        <end position="491"/>
    </location>
</feature>
<sequence>MSAAGGSTLNIALPTIQTELNIRETDLQWITSAYNLTNGCFLLLSGRVADIYGRKLVFLCGIMWVGIWTLVGSFMHSGVGLIVSRAMAGCGAAMATPSAIGIIAANFRGQARSTAFAAFAAGAPVGGSVGLVLGGIFVEYVPYSWRAVLCIMAGICFVMAIAAFFVLPRDTLKVVDPRLDWPGAVLVTVGLVLLMFVISDGQNAPNGWKTGYIIAMLILGVLFIVGFFLWERHVVYKTTRPPLMRLQLWTRANGRLASVYFIGFVSWMGFVSLSYHATLFYQQVQQVGAIGAMLRFIPCPVSGILCNVLVAQLVSRVPTQLLVCTGVTATGIANVLMALSPADVVYWRLPFNAMWMTVMGADFLMATGSIFVAKLALPDEQSVAGALNQTLVQLGGSFGLALTTVISASYQSRALSRGLEAIPSLLEGIHAAFWLGAGFSFSAMFIGVVMLRGMGTIGKVKKDEKEEEKEDDSAEQGQGEGAREVRGDEKV</sequence>
<dbReference type="AlphaFoldDB" id="A0A427YJK3"/>
<feature type="transmembrane region" description="Helical" evidence="7">
    <location>
        <begin position="389"/>
        <end position="411"/>
    </location>
</feature>